<organism evidence="1 2">
    <name type="scientific">Vibrio renipiscarius</name>
    <dbReference type="NCBI Taxonomy" id="1461322"/>
    <lineage>
        <taxon>Bacteria</taxon>
        <taxon>Pseudomonadati</taxon>
        <taxon>Pseudomonadota</taxon>
        <taxon>Gammaproteobacteria</taxon>
        <taxon>Vibrionales</taxon>
        <taxon>Vibrionaceae</taxon>
        <taxon>Vibrio</taxon>
    </lineage>
</organism>
<gene>
    <name evidence="1" type="ORF">OJ16_15320</name>
</gene>
<dbReference type="RefSeq" id="WP_040992116.1">
    <property type="nucleotide sequence ID" value="NZ_JTKH01000024.1"/>
</dbReference>
<dbReference type="EMBL" id="JTKH01000024">
    <property type="protein sequence ID" value="KII76181.1"/>
    <property type="molecule type" value="Genomic_DNA"/>
</dbReference>
<accession>A0A0C2N968</accession>
<keyword evidence="2" id="KW-1185">Reference proteome</keyword>
<dbReference type="Proteomes" id="UP000031672">
    <property type="component" value="Unassembled WGS sequence"/>
</dbReference>
<name>A0A0C2N968_9VIBR</name>
<dbReference type="OrthoDB" id="5824383at2"/>
<evidence type="ECO:0000313" key="1">
    <source>
        <dbReference type="EMBL" id="KII76181.1"/>
    </source>
</evidence>
<comment type="caution">
    <text evidence="1">The sequence shown here is derived from an EMBL/GenBank/DDBJ whole genome shotgun (WGS) entry which is preliminary data.</text>
</comment>
<protein>
    <submittedName>
        <fullName evidence="1">Uncharacterized protein</fullName>
    </submittedName>
</protein>
<dbReference type="AlphaFoldDB" id="A0A0C2N968"/>
<sequence>MSNLTQVAIEIGIENLDVFDIHSPQWQTFCDSNDALFERVITAKPDKAHTHHLLGVLTKAHIEALSRVEKHHDAVQAMHQALEQNVGSHHQNNFHYQDGEQLAFVTHAWLYVQGYLGMDFSLANDHANSSAQALKVNQEVDAQALRSQFMASFYQGKEQGNAHLSHKKSSHPILEWFKKRFH</sequence>
<reference evidence="1 2" key="1">
    <citation type="submission" date="2014-11" db="EMBL/GenBank/DDBJ databases">
        <title>Draft Genome Sequence of Vibrio piscirenalis strains CECT 8603T and CECT 8604, two marine Gammaproteobacterium isolated from cultured gilthead sea bream (Sparus aurata).</title>
        <authorList>
            <person name="Arahal D.R."/>
            <person name="Rodrigo-Torres L."/>
            <person name="Lucena T."/>
            <person name="Pujalte M.J."/>
        </authorList>
    </citation>
    <scope>NUCLEOTIDE SEQUENCE [LARGE SCALE GENOMIC DNA]</scope>
    <source>
        <strain evidence="1 2">DCR 1-4-2</strain>
    </source>
</reference>
<accession>A0A0C2NVU4</accession>
<evidence type="ECO:0000313" key="2">
    <source>
        <dbReference type="Proteomes" id="UP000031672"/>
    </source>
</evidence>
<proteinExistence type="predicted"/>
<dbReference type="STRING" id="1461322.OJ16_15320"/>